<evidence type="ECO:0000256" key="1">
    <source>
        <dbReference type="SAM" id="MobiDB-lite"/>
    </source>
</evidence>
<gene>
    <name evidence="2" type="ORF">PVAP13_5KG199407</name>
</gene>
<feature type="compositionally biased region" description="Basic residues" evidence="1">
    <location>
        <begin position="107"/>
        <end position="122"/>
    </location>
</feature>
<accession>A0A8T0SL61</accession>
<evidence type="ECO:0000313" key="3">
    <source>
        <dbReference type="Proteomes" id="UP000823388"/>
    </source>
</evidence>
<proteinExistence type="predicted"/>
<dbReference type="EMBL" id="CM029045">
    <property type="protein sequence ID" value="KAG2597196.1"/>
    <property type="molecule type" value="Genomic_DNA"/>
</dbReference>
<protein>
    <submittedName>
        <fullName evidence="2">Uncharacterized protein</fullName>
    </submittedName>
</protein>
<reference evidence="2" key="1">
    <citation type="submission" date="2020-05" db="EMBL/GenBank/DDBJ databases">
        <title>WGS assembly of Panicum virgatum.</title>
        <authorList>
            <person name="Lovell J.T."/>
            <person name="Jenkins J."/>
            <person name="Shu S."/>
            <person name="Juenger T.E."/>
            <person name="Schmutz J."/>
        </authorList>
    </citation>
    <scope>NUCLEOTIDE SEQUENCE</scope>
    <source>
        <strain evidence="2">AP13</strain>
    </source>
</reference>
<organism evidence="2 3">
    <name type="scientific">Panicum virgatum</name>
    <name type="common">Blackwell switchgrass</name>
    <dbReference type="NCBI Taxonomy" id="38727"/>
    <lineage>
        <taxon>Eukaryota</taxon>
        <taxon>Viridiplantae</taxon>
        <taxon>Streptophyta</taxon>
        <taxon>Embryophyta</taxon>
        <taxon>Tracheophyta</taxon>
        <taxon>Spermatophyta</taxon>
        <taxon>Magnoliopsida</taxon>
        <taxon>Liliopsida</taxon>
        <taxon>Poales</taxon>
        <taxon>Poaceae</taxon>
        <taxon>PACMAD clade</taxon>
        <taxon>Panicoideae</taxon>
        <taxon>Panicodae</taxon>
        <taxon>Paniceae</taxon>
        <taxon>Panicinae</taxon>
        <taxon>Panicum</taxon>
        <taxon>Panicum sect. Hiantes</taxon>
    </lineage>
</organism>
<comment type="caution">
    <text evidence="2">The sequence shown here is derived from an EMBL/GenBank/DDBJ whole genome shotgun (WGS) entry which is preliminary data.</text>
</comment>
<feature type="region of interest" description="Disordered" evidence="1">
    <location>
        <begin position="104"/>
        <end position="147"/>
    </location>
</feature>
<name>A0A8T0SL61_PANVG</name>
<sequence length="147" mass="15876">MQTNGHFNTTVGAGRQRAGPIAICPRPSHPLPHFLFARSLALSSAPRAKQSAAAFASSVCSLSRSPPGRHPALLSSLASHPALPHREKPYYFRGRLAVSWRAAPPPYRRHVRPRRRLPRRRPLLLPAATPPPPRQAAPAAGCGSRGS</sequence>
<evidence type="ECO:0000313" key="2">
    <source>
        <dbReference type="EMBL" id="KAG2597196.1"/>
    </source>
</evidence>
<keyword evidence="3" id="KW-1185">Reference proteome</keyword>
<dbReference type="AlphaFoldDB" id="A0A8T0SL61"/>
<dbReference type="Proteomes" id="UP000823388">
    <property type="component" value="Chromosome 5K"/>
</dbReference>